<name>E1IF55_9CHLR</name>
<reference evidence="2 3" key="1">
    <citation type="journal article" date="2011" name="J. Bacteriol.">
        <title>Draft genome sequence of the anoxygenic filamentous phototrophic bacterium Oscillochloris trichoides subsp. DG-6.</title>
        <authorList>
            <person name="Kuznetsov B.B."/>
            <person name="Ivanovsky R.N."/>
            <person name="Keppen O.I."/>
            <person name="Sukhacheva M.V."/>
            <person name="Bumazhkin B.K."/>
            <person name="Patutina E.O."/>
            <person name="Beletsky A.V."/>
            <person name="Mardanov A.V."/>
            <person name="Baslerov R.V."/>
            <person name="Panteleeva A.N."/>
            <person name="Kolganova T.V."/>
            <person name="Ravin N.V."/>
            <person name="Skryabin K.G."/>
        </authorList>
    </citation>
    <scope>NUCLEOTIDE SEQUENCE [LARGE SCALE GENOMIC DNA]</scope>
    <source>
        <strain evidence="2 3">DG-6</strain>
    </source>
</reference>
<keyword evidence="1" id="KW-0472">Membrane</keyword>
<gene>
    <name evidence="2" type="ORF">OSCT_1956</name>
</gene>
<sequence>MSTTPATIYRPSLLPKDLGVALVVLVALALGWLLMFQTQNRTRTFHEADGGIQMLYPATWNSVDSLQDLLIKLEDPLTDSAFKTTLSIERRDLDPANPPTLQTLLDRRIEDRTLLTGYHLLADSETSLDGERAIMLEYAYVVQPIDTPRRASLPVVVHARDYLVIAQDRAYIITMAAPADAFSQVSPVFTRVAASIQLP</sequence>
<accession>E1IF55</accession>
<dbReference type="STRING" id="765420.OSCT_1956"/>
<feature type="transmembrane region" description="Helical" evidence="1">
    <location>
        <begin position="18"/>
        <end position="36"/>
    </location>
</feature>
<dbReference type="Proteomes" id="UP000054010">
    <property type="component" value="Unassembled WGS sequence"/>
</dbReference>
<keyword evidence="1" id="KW-0812">Transmembrane</keyword>
<evidence type="ECO:0000313" key="2">
    <source>
        <dbReference type="EMBL" id="EFO80154.1"/>
    </source>
</evidence>
<evidence type="ECO:0000256" key="1">
    <source>
        <dbReference type="SAM" id="Phobius"/>
    </source>
</evidence>
<dbReference type="OrthoDB" id="157489at2"/>
<evidence type="ECO:0000313" key="3">
    <source>
        <dbReference type="Proteomes" id="UP000054010"/>
    </source>
</evidence>
<organism evidence="2 3">
    <name type="scientific">Oscillochloris trichoides DG-6</name>
    <dbReference type="NCBI Taxonomy" id="765420"/>
    <lineage>
        <taxon>Bacteria</taxon>
        <taxon>Bacillati</taxon>
        <taxon>Chloroflexota</taxon>
        <taxon>Chloroflexia</taxon>
        <taxon>Chloroflexales</taxon>
        <taxon>Chloroflexineae</taxon>
        <taxon>Oscillochloridaceae</taxon>
        <taxon>Oscillochloris</taxon>
    </lineage>
</organism>
<keyword evidence="1" id="KW-1133">Transmembrane helix</keyword>
<protein>
    <recommendedName>
        <fullName evidence="4">PsbP C-terminal domain-containing protein</fullName>
    </recommendedName>
</protein>
<keyword evidence="3" id="KW-1185">Reference proteome</keyword>
<evidence type="ECO:0008006" key="4">
    <source>
        <dbReference type="Google" id="ProtNLM"/>
    </source>
</evidence>
<proteinExistence type="predicted"/>
<dbReference type="AlphaFoldDB" id="E1IF55"/>
<comment type="caution">
    <text evidence="2">The sequence shown here is derived from an EMBL/GenBank/DDBJ whole genome shotgun (WGS) entry which is preliminary data.</text>
</comment>
<dbReference type="Gene3D" id="3.40.1000.10">
    <property type="entry name" value="Mog1/PsbP, alpha/beta/alpha sandwich"/>
    <property type="match status" value="1"/>
</dbReference>
<dbReference type="EMBL" id="ADVR01000082">
    <property type="protein sequence ID" value="EFO80154.1"/>
    <property type="molecule type" value="Genomic_DNA"/>
</dbReference>
<dbReference type="HOGENOM" id="CLU_1371025_0_0_0"/>